<organism evidence="3 4">
    <name type="scientific">Cadophora malorum</name>
    <dbReference type="NCBI Taxonomy" id="108018"/>
    <lineage>
        <taxon>Eukaryota</taxon>
        <taxon>Fungi</taxon>
        <taxon>Dikarya</taxon>
        <taxon>Ascomycota</taxon>
        <taxon>Pezizomycotina</taxon>
        <taxon>Leotiomycetes</taxon>
        <taxon>Helotiales</taxon>
        <taxon>Ploettnerulaceae</taxon>
        <taxon>Cadophora</taxon>
    </lineage>
</organism>
<protein>
    <recommendedName>
        <fullName evidence="2">DJ-1/PfpI domain-containing protein</fullName>
    </recommendedName>
</protein>
<evidence type="ECO:0000313" key="3">
    <source>
        <dbReference type="EMBL" id="KAG4410890.1"/>
    </source>
</evidence>
<dbReference type="OrthoDB" id="543156at2759"/>
<evidence type="ECO:0000256" key="1">
    <source>
        <dbReference type="SAM" id="SignalP"/>
    </source>
</evidence>
<name>A0A8H7VYY8_9HELO</name>
<dbReference type="SUPFAM" id="SSF52317">
    <property type="entry name" value="Class I glutamine amidotransferase-like"/>
    <property type="match status" value="1"/>
</dbReference>
<feature type="signal peptide" evidence="1">
    <location>
        <begin position="1"/>
        <end position="15"/>
    </location>
</feature>
<gene>
    <name evidence="3" type="ORF">IFR04_015972</name>
</gene>
<dbReference type="PANTHER" id="PTHR43130:SF15">
    <property type="entry name" value="THIJ_PFPI FAMILY PROTEIN (AFU_ORTHOLOGUE AFUA_5G14240)"/>
    <property type="match status" value="1"/>
</dbReference>
<sequence length="250" mass="26924">MRGLTFLLLAGIASCENTSPPANIGILLFPGFQPLDVIGPLDVFNALSIQRYIHTFFVSPTSTPVPFGAYTLPWFTPTGNFSSELEGSFIPSYTFDNIPPMDILIIPGGIGTRAPSPRLDETIKFVRDVYPKLGYLMTVCTGSGIAARAGVLDGKKATTNKLSWAQTIAHGPKVKWVAEARWVKDGNIWSSSGVSAGIDVAVAFVAEIYSEAAAVKATNMLEYERHTNATDDPFAILYGLTNEKNSTNQG</sequence>
<dbReference type="Gene3D" id="3.40.50.880">
    <property type="match status" value="1"/>
</dbReference>
<dbReference type="PANTHER" id="PTHR43130">
    <property type="entry name" value="ARAC-FAMILY TRANSCRIPTIONAL REGULATOR"/>
    <property type="match status" value="1"/>
</dbReference>
<dbReference type="PROSITE" id="PS51257">
    <property type="entry name" value="PROKAR_LIPOPROTEIN"/>
    <property type="match status" value="1"/>
</dbReference>
<dbReference type="InterPro" id="IPR002818">
    <property type="entry name" value="DJ-1/PfpI"/>
</dbReference>
<dbReference type="CDD" id="cd03139">
    <property type="entry name" value="GATase1_PfpI_2"/>
    <property type="match status" value="1"/>
</dbReference>
<proteinExistence type="predicted"/>
<feature type="domain" description="DJ-1/PfpI" evidence="2">
    <location>
        <begin position="24"/>
        <end position="206"/>
    </location>
</feature>
<dbReference type="Proteomes" id="UP000664132">
    <property type="component" value="Unassembled WGS sequence"/>
</dbReference>
<dbReference type="AlphaFoldDB" id="A0A8H7VYY8"/>
<dbReference type="InterPro" id="IPR052158">
    <property type="entry name" value="INH-QAR"/>
</dbReference>
<comment type="caution">
    <text evidence="3">The sequence shown here is derived from an EMBL/GenBank/DDBJ whole genome shotgun (WGS) entry which is preliminary data.</text>
</comment>
<evidence type="ECO:0000259" key="2">
    <source>
        <dbReference type="Pfam" id="PF01965"/>
    </source>
</evidence>
<dbReference type="InterPro" id="IPR029062">
    <property type="entry name" value="Class_I_gatase-like"/>
</dbReference>
<evidence type="ECO:0000313" key="4">
    <source>
        <dbReference type="Proteomes" id="UP000664132"/>
    </source>
</evidence>
<dbReference type="Pfam" id="PF01965">
    <property type="entry name" value="DJ-1_PfpI"/>
    <property type="match status" value="1"/>
</dbReference>
<keyword evidence="1" id="KW-0732">Signal</keyword>
<accession>A0A8H7VYY8</accession>
<feature type="chain" id="PRO_5034644116" description="DJ-1/PfpI domain-containing protein" evidence="1">
    <location>
        <begin position="16"/>
        <end position="250"/>
    </location>
</feature>
<reference evidence="3" key="1">
    <citation type="submission" date="2021-02" db="EMBL/GenBank/DDBJ databases">
        <title>Genome sequence Cadophora malorum strain M34.</title>
        <authorList>
            <person name="Stefanovic E."/>
            <person name="Vu D."/>
            <person name="Scully C."/>
            <person name="Dijksterhuis J."/>
            <person name="Roader J."/>
            <person name="Houbraken J."/>
        </authorList>
    </citation>
    <scope>NUCLEOTIDE SEQUENCE</scope>
    <source>
        <strain evidence="3">M34</strain>
    </source>
</reference>
<keyword evidence="4" id="KW-1185">Reference proteome</keyword>
<dbReference type="EMBL" id="JAFJYH010000564">
    <property type="protein sequence ID" value="KAG4410890.1"/>
    <property type="molecule type" value="Genomic_DNA"/>
</dbReference>